<dbReference type="GO" id="GO:0004029">
    <property type="term" value="F:aldehyde dehydrogenase (NAD+) activity"/>
    <property type="evidence" value="ECO:0007669"/>
    <property type="project" value="TreeGrafter"/>
</dbReference>
<accession>A0A917CS17</accession>
<dbReference type="InterPro" id="IPR001509">
    <property type="entry name" value="Epimerase_deHydtase"/>
</dbReference>
<comment type="caution">
    <text evidence="2">The sequence shown here is derived from an EMBL/GenBank/DDBJ whole genome shotgun (WGS) entry which is preliminary data.</text>
</comment>
<dbReference type="PANTHER" id="PTHR48079">
    <property type="entry name" value="PROTEIN YEEZ"/>
    <property type="match status" value="1"/>
</dbReference>
<dbReference type="EMBL" id="BMFO01000003">
    <property type="protein sequence ID" value="GGF95911.1"/>
    <property type="molecule type" value="Genomic_DNA"/>
</dbReference>
<evidence type="ECO:0000313" key="2">
    <source>
        <dbReference type="EMBL" id="GGF95911.1"/>
    </source>
</evidence>
<reference evidence="2" key="2">
    <citation type="submission" date="2020-09" db="EMBL/GenBank/DDBJ databases">
        <authorList>
            <person name="Sun Q."/>
            <person name="Zhou Y."/>
        </authorList>
    </citation>
    <scope>NUCLEOTIDE SEQUENCE</scope>
    <source>
        <strain evidence="2">CGMCC 1.12726</strain>
    </source>
</reference>
<dbReference type="Proteomes" id="UP000632858">
    <property type="component" value="Unassembled WGS sequence"/>
</dbReference>
<sequence length="327" mass="34542">MAEVLITGASGFVGGHVLRELLAHGHAVRALSRSAASDAALAAAGAVPVRGSLADAESLLAAARGAQAVFHCAANTSAWIRDKAEQDDTNIAGTGRLLRAAEAAGVGCFVHTSSVSAYSHLVHDTLREDVPQRGGDSRVNYERSKFLGERAVRESGLPHLIFNPSHVLGPGDRNNWARLIKMVHDGTLPGVPPGSGAFADVREIAKAQVRAWQSGIRGESFLLGGAHASFLQFAQLAAELSGRPAPTRAMPAALLWCVGHASEALSRVTGRMPQITPAAVALTCHHLRVDSGKAIRLLGYRETPLRALMADTMAWMADEGMIRSRPR</sequence>
<dbReference type="InterPro" id="IPR051783">
    <property type="entry name" value="NAD(P)-dependent_oxidoreduct"/>
</dbReference>
<name>A0A917CS17_9GAMM</name>
<dbReference type="InterPro" id="IPR036291">
    <property type="entry name" value="NAD(P)-bd_dom_sf"/>
</dbReference>
<organism evidence="2 3">
    <name type="scientific">Arenimonas maotaiensis</name>
    <dbReference type="NCBI Taxonomy" id="1446479"/>
    <lineage>
        <taxon>Bacteria</taxon>
        <taxon>Pseudomonadati</taxon>
        <taxon>Pseudomonadota</taxon>
        <taxon>Gammaproteobacteria</taxon>
        <taxon>Lysobacterales</taxon>
        <taxon>Lysobacteraceae</taxon>
        <taxon>Arenimonas</taxon>
    </lineage>
</organism>
<dbReference type="RefSeq" id="WP_188449927.1">
    <property type="nucleotide sequence ID" value="NZ_BMFO01000003.1"/>
</dbReference>
<reference evidence="2" key="1">
    <citation type="journal article" date="2014" name="Int. J. Syst. Evol. Microbiol.">
        <title>Complete genome sequence of Corynebacterium casei LMG S-19264T (=DSM 44701T), isolated from a smear-ripened cheese.</title>
        <authorList>
            <consortium name="US DOE Joint Genome Institute (JGI-PGF)"/>
            <person name="Walter F."/>
            <person name="Albersmeier A."/>
            <person name="Kalinowski J."/>
            <person name="Ruckert C."/>
        </authorList>
    </citation>
    <scope>NUCLEOTIDE SEQUENCE</scope>
    <source>
        <strain evidence="2">CGMCC 1.12726</strain>
    </source>
</reference>
<evidence type="ECO:0000259" key="1">
    <source>
        <dbReference type="Pfam" id="PF01370"/>
    </source>
</evidence>
<keyword evidence="3" id="KW-1185">Reference proteome</keyword>
<dbReference type="AlphaFoldDB" id="A0A917CS17"/>
<protein>
    <submittedName>
        <fullName evidence="2">NAD-dependent dehydratase</fullName>
    </submittedName>
</protein>
<dbReference type="PANTHER" id="PTHR48079:SF6">
    <property type="entry name" value="NAD(P)-BINDING DOMAIN-CONTAINING PROTEIN-RELATED"/>
    <property type="match status" value="1"/>
</dbReference>
<dbReference type="Gene3D" id="3.40.50.720">
    <property type="entry name" value="NAD(P)-binding Rossmann-like Domain"/>
    <property type="match status" value="1"/>
</dbReference>
<dbReference type="GO" id="GO:0005737">
    <property type="term" value="C:cytoplasm"/>
    <property type="evidence" value="ECO:0007669"/>
    <property type="project" value="TreeGrafter"/>
</dbReference>
<dbReference type="Pfam" id="PF01370">
    <property type="entry name" value="Epimerase"/>
    <property type="match status" value="1"/>
</dbReference>
<proteinExistence type="predicted"/>
<gene>
    <name evidence="2" type="ORF">GCM10010960_16980</name>
</gene>
<dbReference type="SUPFAM" id="SSF51735">
    <property type="entry name" value="NAD(P)-binding Rossmann-fold domains"/>
    <property type="match status" value="1"/>
</dbReference>
<feature type="domain" description="NAD-dependent epimerase/dehydratase" evidence="1">
    <location>
        <begin position="4"/>
        <end position="224"/>
    </location>
</feature>
<evidence type="ECO:0000313" key="3">
    <source>
        <dbReference type="Proteomes" id="UP000632858"/>
    </source>
</evidence>